<dbReference type="InParanoid" id="A0A369JC38"/>
<accession>A0A369JC38</accession>
<evidence type="ECO:0000313" key="3">
    <source>
        <dbReference type="Proteomes" id="UP000076154"/>
    </source>
</evidence>
<dbReference type="EMBL" id="LUEZ02000106">
    <property type="protein sequence ID" value="RDB18177.1"/>
    <property type="molecule type" value="Genomic_DNA"/>
</dbReference>
<reference evidence="2" key="1">
    <citation type="submission" date="2018-04" db="EMBL/GenBank/DDBJ databases">
        <title>Whole genome sequencing of Hypsizygus marmoreus.</title>
        <authorList>
            <person name="Choi I.-G."/>
            <person name="Min B."/>
            <person name="Kim J.-G."/>
            <person name="Kim S."/>
            <person name="Oh Y.-L."/>
            <person name="Kong W.-S."/>
            <person name="Park H."/>
            <person name="Jeong J."/>
            <person name="Song E.-S."/>
        </authorList>
    </citation>
    <scope>NUCLEOTIDE SEQUENCE [LARGE SCALE GENOMIC DNA]</scope>
    <source>
        <strain evidence="2">51987-8</strain>
    </source>
</reference>
<proteinExistence type="predicted"/>
<evidence type="ECO:0000313" key="2">
    <source>
        <dbReference type="EMBL" id="RDB18177.1"/>
    </source>
</evidence>
<dbReference type="AlphaFoldDB" id="A0A369JC38"/>
<protein>
    <submittedName>
        <fullName evidence="2">Uncharacterized protein</fullName>
    </submittedName>
</protein>
<evidence type="ECO:0000256" key="1">
    <source>
        <dbReference type="SAM" id="MobiDB-lite"/>
    </source>
</evidence>
<feature type="compositionally biased region" description="Polar residues" evidence="1">
    <location>
        <begin position="1"/>
        <end position="10"/>
    </location>
</feature>
<name>A0A369JC38_HYPMA</name>
<comment type="caution">
    <text evidence="2">The sequence shown here is derived from an EMBL/GenBank/DDBJ whole genome shotgun (WGS) entry which is preliminary data.</text>
</comment>
<dbReference type="Proteomes" id="UP000076154">
    <property type="component" value="Unassembled WGS sequence"/>
</dbReference>
<feature type="region of interest" description="Disordered" evidence="1">
    <location>
        <begin position="1"/>
        <end position="60"/>
    </location>
</feature>
<sequence length="191" mass="21226">MRSLNPSSALRSDLLENNPEPSRLLIGSRLAAPNRQQPDIAPLEPHGNEPAVTKSDAKSKKITKPAVDAAMIKIKQLSLAIEQQKAATQKSTSNTKAEAQIIAAVARKEEAALRVEESKYRVQQLKLSLKVCQILKDVGVFKTPLHEDDIDSNEMYIEGSSPRYLDILWFTEADLHLGDNDDDDYDMNESD</sequence>
<keyword evidence="3" id="KW-1185">Reference proteome</keyword>
<organism evidence="2 3">
    <name type="scientific">Hypsizygus marmoreus</name>
    <name type="common">White beech mushroom</name>
    <name type="synonym">Agaricus marmoreus</name>
    <dbReference type="NCBI Taxonomy" id="39966"/>
    <lineage>
        <taxon>Eukaryota</taxon>
        <taxon>Fungi</taxon>
        <taxon>Dikarya</taxon>
        <taxon>Basidiomycota</taxon>
        <taxon>Agaricomycotina</taxon>
        <taxon>Agaricomycetes</taxon>
        <taxon>Agaricomycetidae</taxon>
        <taxon>Agaricales</taxon>
        <taxon>Tricholomatineae</taxon>
        <taxon>Lyophyllaceae</taxon>
        <taxon>Hypsizygus</taxon>
    </lineage>
</organism>
<gene>
    <name evidence="2" type="ORF">Hypma_000480</name>
</gene>